<name>A0A157SBP9_9BORD</name>
<evidence type="ECO:0000313" key="1">
    <source>
        <dbReference type="EMBL" id="SAI67336.1"/>
    </source>
</evidence>
<reference evidence="1 2" key="1">
    <citation type="submission" date="2016-04" db="EMBL/GenBank/DDBJ databases">
        <authorList>
            <consortium name="Pathogen Informatics"/>
        </authorList>
    </citation>
    <scope>NUCLEOTIDE SEQUENCE [LARGE SCALE GENOMIC DNA]</scope>
    <source>
        <strain evidence="1 2">H050680373</strain>
    </source>
</reference>
<keyword evidence="2" id="KW-1185">Reference proteome</keyword>
<evidence type="ECO:0000313" key="2">
    <source>
        <dbReference type="Proteomes" id="UP000076848"/>
    </source>
</evidence>
<dbReference type="STRING" id="288768.SAMEA3906486_01455"/>
<organism evidence="1 2">
    <name type="scientific">Bordetella ansorpii</name>
    <dbReference type="NCBI Taxonomy" id="288768"/>
    <lineage>
        <taxon>Bacteria</taxon>
        <taxon>Pseudomonadati</taxon>
        <taxon>Pseudomonadota</taxon>
        <taxon>Betaproteobacteria</taxon>
        <taxon>Burkholderiales</taxon>
        <taxon>Alcaligenaceae</taxon>
        <taxon>Bordetella</taxon>
    </lineage>
</organism>
<protein>
    <recommendedName>
        <fullName evidence="3">Lipoprotein</fullName>
    </recommendedName>
</protein>
<gene>
    <name evidence="1" type="ORF">SAMEA3906486_01455</name>
</gene>
<dbReference type="PROSITE" id="PS51257">
    <property type="entry name" value="PROKAR_LIPOPROTEIN"/>
    <property type="match status" value="1"/>
</dbReference>
<proteinExistence type="predicted"/>
<dbReference type="Proteomes" id="UP000076848">
    <property type="component" value="Unassembled WGS sequence"/>
</dbReference>
<sequence>MDYKVGRRTLPALLSIAILSLVGCGGGGGDDDDKSSANPPASGTSTPVAATRLTGTAATGAALANVFITLTDANLKTLTAKSDENGAFVFDITGAKPPFVLVAADPSGRSVPMVSLLTEVPTAVDQAPTAVVNLTPLTTAVAALLTQSGDPLQLATHPELANVSPATLQGAIAVLKNVLADILSANGVPDSFDPFTTTFATNHSGVDAVIDSLSIQHTPNGLRIASIGDTANGVVFNPQALASGSPGQKLAPPPVAANYLASVAAALQRCLADGSIGTNEAACVTALSPDYRFNGLSNFVDAHIEAAGGVTAVGMPKTLTLLDEGKRALVQIPYTLANGKTGTWTEFAVNTPNGGWQIHGNQQVYEVRLRSFITRGQSVSAGAQINLEAGLQLAIPAGGKIGAETVTFASVSGPGISGKAWLAPRIADGASTLGLTMDALQELPDPPYLIGYDTSLYRWSWMPFFEDGAYTAPRMPGIYNRATRVYDASTIPPYSSYTVTFFNEGGEQIGQDEVINPALPVTADVGRTLNVWRDLTDETKASVLSPSGSQAGETPALTVSWTETVINGVNVTPPLATTLIKSVNQMTGRTVHGNLRRGDSPAVANGVYSLTITAGIPQNGTASICDPACNFVPLAPSASRLVELGGLLNELAIYDDYSAYSY</sequence>
<dbReference type="EMBL" id="FKIF01000002">
    <property type="protein sequence ID" value="SAI67336.1"/>
    <property type="molecule type" value="Genomic_DNA"/>
</dbReference>
<dbReference type="AlphaFoldDB" id="A0A157SBP9"/>
<accession>A0A157SBP9</accession>
<evidence type="ECO:0008006" key="3">
    <source>
        <dbReference type="Google" id="ProtNLM"/>
    </source>
</evidence>